<dbReference type="AlphaFoldDB" id="A0A8C4MC39"/>
<name>A0A8C4MC39_EQUAS</name>
<proteinExistence type="predicted"/>
<evidence type="ECO:0000313" key="2">
    <source>
        <dbReference type="Proteomes" id="UP000694387"/>
    </source>
</evidence>
<sequence>VTSRHLIMTRTRLQVWFSSSTQVWKIRWRLCNAYLWKRGDGERNEERNWREKKLVFAEADKPSNTRECHIWETPREDLSRGSQAFYLFVIYLSIRPAPSPFFFPKVTS</sequence>
<protein>
    <submittedName>
        <fullName evidence="1">Uncharacterized protein</fullName>
    </submittedName>
</protein>
<dbReference type="GeneTree" id="ENSGT00910000147716"/>
<dbReference type="Ensembl" id="ENSEAST00005023604.2">
    <property type="protein sequence ID" value="ENSEASP00005021753.1"/>
    <property type="gene ID" value="ENSEASG00005014859.2"/>
</dbReference>
<reference evidence="1" key="3">
    <citation type="submission" date="2025-09" db="UniProtKB">
        <authorList>
            <consortium name="Ensembl"/>
        </authorList>
    </citation>
    <scope>IDENTIFICATION</scope>
</reference>
<dbReference type="Proteomes" id="UP000694387">
    <property type="component" value="Chromosome 2"/>
</dbReference>
<reference evidence="1" key="2">
    <citation type="submission" date="2025-08" db="UniProtKB">
        <authorList>
            <consortium name="Ensembl"/>
        </authorList>
    </citation>
    <scope>IDENTIFICATION</scope>
</reference>
<organism evidence="1 2">
    <name type="scientific">Equus asinus</name>
    <name type="common">Donkey</name>
    <name type="synonym">Equus africanus asinus</name>
    <dbReference type="NCBI Taxonomy" id="9793"/>
    <lineage>
        <taxon>Eukaryota</taxon>
        <taxon>Metazoa</taxon>
        <taxon>Chordata</taxon>
        <taxon>Craniata</taxon>
        <taxon>Vertebrata</taxon>
        <taxon>Euteleostomi</taxon>
        <taxon>Mammalia</taxon>
        <taxon>Eutheria</taxon>
        <taxon>Laurasiatheria</taxon>
        <taxon>Perissodactyla</taxon>
        <taxon>Equidae</taxon>
        <taxon>Equus</taxon>
    </lineage>
</organism>
<evidence type="ECO:0000313" key="1">
    <source>
        <dbReference type="Ensembl" id="ENSEASP00005021753.1"/>
    </source>
</evidence>
<dbReference type="OMA" id="WKIRWRL"/>
<reference evidence="1 2" key="1">
    <citation type="journal article" date="2020" name="Nat. Commun.">
        <title>Donkey genomes provide new insights into domestication and selection for coat color.</title>
        <authorList>
            <person name="Wang"/>
            <person name="C."/>
            <person name="Li"/>
            <person name="H."/>
            <person name="Guo"/>
            <person name="Y."/>
            <person name="Huang"/>
            <person name="J."/>
            <person name="Sun"/>
            <person name="Y."/>
            <person name="Min"/>
            <person name="J."/>
            <person name="Wang"/>
            <person name="J."/>
            <person name="Fang"/>
            <person name="X."/>
            <person name="Zhao"/>
            <person name="Z."/>
            <person name="Wang"/>
            <person name="S."/>
            <person name="Zhang"/>
            <person name="Y."/>
            <person name="Liu"/>
            <person name="Q."/>
            <person name="Jiang"/>
            <person name="Q."/>
            <person name="Wang"/>
            <person name="X."/>
            <person name="Guo"/>
            <person name="Y."/>
            <person name="Yang"/>
            <person name="C."/>
            <person name="Wang"/>
            <person name="Y."/>
            <person name="Tian"/>
            <person name="F."/>
            <person name="Zhuang"/>
            <person name="G."/>
            <person name="Fan"/>
            <person name="Y."/>
            <person name="Gao"/>
            <person name="Q."/>
            <person name="Li"/>
            <person name="Y."/>
            <person name="Ju"/>
            <person name="Z."/>
            <person name="Li"/>
            <person name="J."/>
            <person name="Li"/>
            <person name="R."/>
            <person name="Hou"/>
            <person name="M."/>
            <person name="Yang"/>
            <person name="G."/>
            <person name="Liu"/>
            <person name="G."/>
            <person name="Liu"/>
            <person name="W."/>
            <person name="Guo"/>
            <person name="J."/>
            <person name="Pan"/>
            <person name="S."/>
            <person name="Fan"/>
            <person name="G."/>
            <person name="Zhang"/>
            <person name="W."/>
            <person name="Zhang"/>
            <person name="R."/>
            <person name="Yu"/>
            <person name="J."/>
            <person name="Zhang"/>
            <person name="X."/>
            <person name="Yin"/>
            <person name="Q."/>
            <person name="Ji"/>
            <person name="C."/>
            <person name="Jin"/>
            <person name="Y."/>
            <person name="Yue"/>
            <person name="G."/>
            <person name="Liu"/>
            <person name="M."/>
            <person name="Xu"/>
            <person name="J."/>
            <person name="Liu"/>
            <person name="S."/>
            <person name="Jordana"/>
            <person name="J."/>
            <person name="Noce"/>
            <person name="A."/>
            <person name="Amills"/>
            <person name="M."/>
            <person name="Wu"/>
            <person name="D.D."/>
            <person name="Li"/>
            <person name="S."/>
            <person name="Zhou"/>
            <person name="X. and Zhong"/>
            <person name="J."/>
        </authorList>
    </citation>
    <scope>NUCLEOTIDE SEQUENCE [LARGE SCALE GENOMIC DNA]</scope>
</reference>
<accession>A0A8C4MC39</accession>
<keyword evidence="2" id="KW-1185">Reference proteome</keyword>